<evidence type="ECO:0000313" key="1">
    <source>
        <dbReference type="EMBL" id="VYU15331.1"/>
    </source>
</evidence>
<name>A0A6N3CL19_9BACT</name>
<proteinExistence type="predicted"/>
<accession>A0A6N3CL19</accession>
<dbReference type="EMBL" id="CACRUT010000014">
    <property type="protein sequence ID" value="VYU15331.1"/>
    <property type="molecule type" value="Genomic_DNA"/>
</dbReference>
<reference evidence="1" key="1">
    <citation type="submission" date="2019-11" db="EMBL/GenBank/DDBJ databases">
        <authorList>
            <person name="Feng L."/>
        </authorList>
    </citation>
    <scope>NUCLEOTIDE SEQUENCE</scope>
    <source>
        <strain evidence="1">PclaraLFYP37</strain>
    </source>
</reference>
<protein>
    <submittedName>
        <fullName evidence="1">Uncharacterized protein</fullName>
    </submittedName>
</protein>
<dbReference type="AlphaFoldDB" id="A0A6N3CL19"/>
<gene>
    <name evidence="1" type="ORF">PCLFYP37_02052</name>
</gene>
<organism evidence="1">
    <name type="scientific">Paraprevotella clara</name>
    <dbReference type="NCBI Taxonomy" id="454154"/>
    <lineage>
        <taxon>Bacteria</taxon>
        <taxon>Pseudomonadati</taxon>
        <taxon>Bacteroidota</taxon>
        <taxon>Bacteroidia</taxon>
        <taxon>Bacteroidales</taxon>
        <taxon>Prevotellaceae</taxon>
        <taxon>Paraprevotella</taxon>
    </lineage>
</organism>
<dbReference type="RefSeq" id="WP_412442930.1">
    <property type="nucleotide sequence ID" value="NZ_CACRUT010000014.1"/>
</dbReference>
<sequence length="174" mass="20821">MKKQLFDLTIEEFTSVLLDYQPTLELSFCCYDEKGNFINKQITDSEDEEVTVRGTYSDFYNAFLKKPCNNGVKEAVKGFLDSHFDYDMQLNRLDIYNYLEHITSNFHEERIRIVLNEMDCFYNMVYLEDIDSDVQEQYIEKGWEIPTITRKNKINGQDHTFEDFEAMREKIYPC</sequence>